<accession>A0A6X0RXY6</accession>
<dbReference type="EMBL" id="DAAEZQ010000002">
    <property type="protein sequence ID" value="HAA9721302.1"/>
    <property type="molecule type" value="Genomic_DNA"/>
</dbReference>
<evidence type="ECO:0000313" key="1">
    <source>
        <dbReference type="EMBL" id="HAA9721302.1"/>
    </source>
</evidence>
<reference evidence="1" key="1">
    <citation type="journal article" date="2018" name="Genome Biol.">
        <title>SKESA: strategic k-mer extension for scrupulous assemblies.</title>
        <authorList>
            <person name="Souvorov A."/>
            <person name="Agarwala R."/>
            <person name="Lipman D.J."/>
        </authorList>
    </citation>
    <scope>NUCLEOTIDE SEQUENCE [LARGE SCALE GENOMIC DNA]</scope>
    <source>
        <strain evidence="1">HPB3501</strain>
    </source>
</reference>
<sequence>MNFEGEDIYSFSTRIDLAFEGVDTVSIETLLVNKKGNKPFTTEDIISQMNNYKIDTDFDMEVKNTQLEGDAVKDDLAYFVETSINQVKQANIIYTELMPIGVCPIQTKYVLQPIQLISELNDNIVVTYINIVIYLYMDGRCILHCSYDFDENDIQEDFYICKQISFARVPHYIMNQKTKRTAKSEIKDYALLETDSGNKAILKYINFVISQIGARPIINENYEQISLMNVNNEKIKIGKESKALLKIAYALSHSPMSSKRLFEISNNAITEYFNNILDISGVMMGKHKLVSWSSDRFKEDVCTFEENPNTPEEFFFVQMKEQLWPMLESVLLKSLRQKVTLFSFENKLLSEKDIQKNLKSSYLESRSENAILYSGRASVEELTDLFEDRILPNHRKRRMDELLVQHNEMQNFTRNRIKNQTSFLLTFIGIILTIVLSYDVIEKLIQAYAFSISVTTAYLVFIIVFLLLIIAILIYQRKSKL</sequence>
<dbReference type="Proteomes" id="UP000844471">
    <property type="component" value="Unassembled WGS sequence"/>
</dbReference>
<dbReference type="AlphaFoldDB" id="A0A6X0RXY6"/>
<reference evidence="1" key="2">
    <citation type="submission" date="2019-11" db="EMBL/GenBank/DDBJ databases">
        <authorList>
            <consortium name="NCBI Pathogen Detection Project"/>
        </authorList>
    </citation>
    <scope>NUCLEOTIDE SEQUENCE</scope>
    <source>
        <strain evidence="1">HPB3501</strain>
    </source>
</reference>
<proteinExistence type="predicted"/>
<protein>
    <submittedName>
        <fullName evidence="1">Uncharacterized protein</fullName>
    </submittedName>
</protein>
<dbReference type="RefSeq" id="WP_069008672.1">
    <property type="nucleotide sequence ID" value="NZ_JABXMJ010000004.1"/>
</dbReference>
<organism evidence="1">
    <name type="scientific">Listeria monocytogenes</name>
    <dbReference type="NCBI Taxonomy" id="1639"/>
    <lineage>
        <taxon>Bacteria</taxon>
        <taxon>Bacillati</taxon>
        <taxon>Bacillota</taxon>
        <taxon>Bacilli</taxon>
        <taxon>Bacillales</taxon>
        <taxon>Listeriaceae</taxon>
        <taxon>Listeria</taxon>
    </lineage>
</organism>
<gene>
    <name evidence="1" type="ORF">GIH49_03975</name>
</gene>
<comment type="caution">
    <text evidence="1">The sequence shown here is derived from an EMBL/GenBank/DDBJ whole genome shotgun (WGS) entry which is preliminary data.</text>
</comment>
<name>A0A6X0RXY6_LISMN</name>